<dbReference type="AlphaFoldDB" id="A0A2S2FF51"/>
<feature type="chain" id="PRO_5023112730" description="TonB C-terminal domain-containing protein" evidence="1">
    <location>
        <begin position="21"/>
        <end position="237"/>
    </location>
</feature>
<feature type="signal peptide" evidence="1">
    <location>
        <begin position="1"/>
        <end position="20"/>
    </location>
</feature>
<proteinExistence type="predicted"/>
<name>A0A2S2FF51_9GAMM</name>
<sequence>MSKFSIIFLSNLIFITAAWATEQNNSNQTITSAPSLHTLNRLEHTNLNTEDYVWKIELIADPEHKGISHKLLNPNPKFPMLDQRALELAQNYRYEELEKLKQMSLEQYESSMKNTVQPTTSYILNIQFPLGIAWKKQPRFQRLAEISAKFCKLREDDPFYEQAVIRKDRSYIFKTKLFVNSNGVVNTVNLLNPSSDTTLNNLVYKELISSQFHPYNENGIPTHFEAEQPIQLVCPQR</sequence>
<protein>
    <recommendedName>
        <fullName evidence="4">TonB C-terminal domain-containing protein</fullName>
    </recommendedName>
</protein>
<keyword evidence="1" id="KW-0732">Signal</keyword>
<evidence type="ECO:0000313" key="2">
    <source>
        <dbReference type="EMBL" id="AWL29538.2"/>
    </source>
</evidence>
<dbReference type="KEGG" id="adv:DJ533_13615"/>
<dbReference type="EMBL" id="CP029397">
    <property type="protein sequence ID" value="AWL29538.2"/>
    <property type="molecule type" value="Genomic_DNA"/>
</dbReference>
<accession>A0A2S2FF51</accession>
<evidence type="ECO:0008006" key="4">
    <source>
        <dbReference type="Google" id="ProtNLM"/>
    </source>
</evidence>
<reference evidence="2" key="1">
    <citation type="submission" date="2019-08" db="EMBL/GenBank/DDBJ databases">
        <title>The complete genome of Acinetobacter defluvii strain WCHAD010030.</title>
        <authorList>
            <person name="Hu Y."/>
            <person name="Qin J."/>
            <person name="Feng Y."/>
            <person name="Zong Z."/>
        </authorList>
    </citation>
    <scope>NUCLEOTIDE SEQUENCE</scope>
    <source>
        <strain evidence="2">WCHA30</strain>
    </source>
</reference>
<gene>
    <name evidence="2" type="ORF">DJ533_13615</name>
</gene>
<dbReference type="Proteomes" id="UP000245977">
    <property type="component" value="Chromosome"/>
</dbReference>
<evidence type="ECO:0000313" key="3">
    <source>
        <dbReference type="Proteomes" id="UP000245977"/>
    </source>
</evidence>
<keyword evidence="3" id="KW-1185">Reference proteome</keyword>
<dbReference type="RefSeq" id="WP_148245838.1">
    <property type="nucleotide sequence ID" value="NZ_CP029397.2"/>
</dbReference>
<organism evidence="2 3">
    <name type="scientific">Acinetobacter defluvii</name>
    <dbReference type="NCBI Taxonomy" id="1871111"/>
    <lineage>
        <taxon>Bacteria</taxon>
        <taxon>Pseudomonadati</taxon>
        <taxon>Pseudomonadota</taxon>
        <taxon>Gammaproteobacteria</taxon>
        <taxon>Moraxellales</taxon>
        <taxon>Moraxellaceae</taxon>
        <taxon>Acinetobacter</taxon>
    </lineage>
</organism>
<evidence type="ECO:0000256" key="1">
    <source>
        <dbReference type="SAM" id="SignalP"/>
    </source>
</evidence>
<dbReference type="OrthoDB" id="6682426at2"/>